<feature type="domain" description="Lon N-terminal" evidence="17">
    <location>
        <begin position="14"/>
        <end position="207"/>
    </location>
</feature>
<evidence type="ECO:0000256" key="13">
    <source>
        <dbReference type="PIRSR" id="PIRSR001174-2"/>
    </source>
</evidence>
<accession>A0A831TCR0</accession>
<dbReference type="InterPro" id="IPR003593">
    <property type="entry name" value="AAA+_ATPase"/>
</dbReference>
<dbReference type="Gene3D" id="1.10.8.60">
    <property type="match status" value="1"/>
</dbReference>
<evidence type="ECO:0000256" key="8">
    <source>
        <dbReference type="ARBA" id="ARBA00023016"/>
    </source>
</evidence>
<dbReference type="NCBIfam" id="TIGR00763">
    <property type="entry name" value="lon"/>
    <property type="match status" value="1"/>
</dbReference>
<dbReference type="SMART" id="SM00464">
    <property type="entry name" value="LON"/>
    <property type="match status" value="1"/>
</dbReference>
<organism evidence="18">
    <name type="scientific">Thermorudis peleae</name>
    <dbReference type="NCBI Taxonomy" id="1382356"/>
    <lineage>
        <taxon>Bacteria</taxon>
        <taxon>Pseudomonadati</taxon>
        <taxon>Thermomicrobiota</taxon>
        <taxon>Thermomicrobia</taxon>
        <taxon>Thermomicrobia incertae sedis</taxon>
        <taxon>Thermorudis</taxon>
    </lineage>
</organism>
<comment type="function">
    <text evidence="10">ATP-dependent serine protease that mediates the selective degradation of mutant and abnormal proteins as well as certain short-lived regulatory proteins. Required for cellular homeostasis and for survival from DNA damage and developmental changes induced by stress. Degrades polypeptides processively to yield small peptide fragments that are 5 to 10 amino acids long. Binds to DNA in a double-stranded, site-specific manner.</text>
</comment>
<evidence type="ECO:0000256" key="1">
    <source>
        <dbReference type="ARBA" id="ARBA00004496"/>
    </source>
</evidence>
<dbReference type="InterPro" id="IPR027417">
    <property type="entry name" value="P-loop_NTPase"/>
</dbReference>
<dbReference type="GO" id="GO:0006515">
    <property type="term" value="P:protein quality control for misfolded or incompletely synthesized proteins"/>
    <property type="evidence" value="ECO:0007669"/>
    <property type="project" value="UniProtKB-UniRule"/>
</dbReference>
<dbReference type="InterPro" id="IPR004815">
    <property type="entry name" value="Lon_bac/euk-typ"/>
</dbReference>
<dbReference type="PROSITE" id="PS51786">
    <property type="entry name" value="LON_PROTEOLYTIC"/>
    <property type="match status" value="1"/>
</dbReference>
<keyword evidence="3 10" id="KW-0645">Protease</keyword>
<evidence type="ECO:0000256" key="3">
    <source>
        <dbReference type="ARBA" id="ARBA00022670"/>
    </source>
</evidence>
<keyword evidence="8 10" id="KW-0346">Stress response</keyword>
<evidence type="ECO:0000256" key="15">
    <source>
        <dbReference type="SAM" id="Coils"/>
    </source>
</evidence>
<gene>
    <name evidence="10 18" type="primary">lon</name>
    <name evidence="18" type="ORF">ENP34_00320</name>
</gene>
<comment type="subunit">
    <text evidence="10 11">Homohexamer. Organized in a ring with a central cavity.</text>
</comment>
<dbReference type="Gene3D" id="2.30.130.40">
    <property type="entry name" value="LON domain-like"/>
    <property type="match status" value="1"/>
</dbReference>
<dbReference type="CDD" id="cd19500">
    <property type="entry name" value="RecA-like_Lon"/>
    <property type="match status" value="1"/>
</dbReference>
<dbReference type="InterPro" id="IPR014721">
    <property type="entry name" value="Ribsml_uS5_D2-typ_fold_subgr"/>
</dbReference>
<keyword evidence="5 10" id="KW-0378">Hydrolase</keyword>
<dbReference type="Gene3D" id="3.30.230.10">
    <property type="match status" value="1"/>
</dbReference>
<comment type="induction">
    <text evidence="10">By heat shock.</text>
</comment>
<keyword evidence="15" id="KW-0175">Coiled coil</keyword>
<dbReference type="SMART" id="SM00382">
    <property type="entry name" value="AAA"/>
    <property type="match status" value="1"/>
</dbReference>
<feature type="coiled-coil region" evidence="15">
    <location>
        <begin position="193"/>
        <end position="230"/>
    </location>
</feature>
<dbReference type="PRINTS" id="PR00830">
    <property type="entry name" value="ENDOLAPTASE"/>
</dbReference>
<keyword evidence="2 10" id="KW-0963">Cytoplasm</keyword>
<dbReference type="InterPro" id="IPR027543">
    <property type="entry name" value="Lon_bac"/>
</dbReference>
<dbReference type="InterPro" id="IPR046336">
    <property type="entry name" value="Lon_prtase_N_sf"/>
</dbReference>
<evidence type="ECO:0000256" key="5">
    <source>
        <dbReference type="ARBA" id="ARBA00022801"/>
    </source>
</evidence>
<reference evidence="18" key="1">
    <citation type="journal article" date="2020" name="mSystems">
        <title>Genome- and Community-Level Interaction Insights into Carbon Utilization and Element Cycling Functions of Hydrothermarchaeota in Hydrothermal Sediment.</title>
        <authorList>
            <person name="Zhou Z."/>
            <person name="Liu Y."/>
            <person name="Xu W."/>
            <person name="Pan J."/>
            <person name="Luo Z.H."/>
            <person name="Li M."/>
        </authorList>
    </citation>
    <scope>NUCLEOTIDE SEQUENCE [LARGE SCALE GENOMIC DNA]</scope>
    <source>
        <strain evidence="18">SpSt-210</strain>
    </source>
</reference>
<evidence type="ECO:0000259" key="16">
    <source>
        <dbReference type="PROSITE" id="PS51786"/>
    </source>
</evidence>
<comment type="similarity">
    <text evidence="10 11 14">Belongs to the peptidase S16 family.</text>
</comment>
<dbReference type="InterPro" id="IPR020568">
    <property type="entry name" value="Ribosomal_Su5_D2-typ_SF"/>
</dbReference>
<dbReference type="PROSITE" id="PS51787">
    <property type="entry name" value="LON_N"/>
    <property type="match status" value="1"/>
</dbReference>
<dbReference type="PIRSF" id="PIRSF001174">
    <property type="entry name" value="Lon_proteas"/>
    <property type="match status" value="1"/>
</dbReference>
<dbReference type="GO" id="GO:0043565">
    <property type="term" value="F:sequence-specific DNA binding"/>
    <property type="evidence" value="ECO:0007669"/>
    <property type="project" value="UniProtKB-UniRule"/>
</dbReference>
<sequence>MPASSRYDLYATRYPLLPLKSVVIFPHSIVTLLVGKPRSIQTVEAAMAHDHCLVVVTHRDPEIEDPQADDLHQVGTLVRISSLEPQPTGGYQVRLEGLQRVCIVTVDSQRPYLTARVEPFNEVLPAAAEAAILIRHLRELVNRCQELRGGLGDDVLALLRQTDDPAHFADLLATQVIREAARRQSFLENPDVLSRLEQLAIALTTEIDLAQLEQRIRDRVREQIDRSQREFYLREQLKVIHNELAGEAGSETEALRARIRELALPEEVTERLLREVDRLERMPAVSAEGALLRTYIETVLALPWNQETEDNLDLTHAQEILERDHYGLEQVKERIIEFLAVRKLTAGRNSSHPTILCFVGPPGVGKTSLGRSIATAMGRAFARVSLGGVRDEAEIRGHRRTYIGAYPGRIIGALRRAGTLNPVILLDEIDKLSADYRGDPAAALLEVLDPEQNRQFTDHYLDMPFDLSRVLFITTANTLSTVPRALRDRLEVIEIGGYTEQEKLEIGKRHLLPRQLEAHGLEPGTLEIPDATWRALIRGYTHEAGVRELERQISAICRKVARDIVQGKDQRVRLTRRRLAQYLGPQRYDRTEPHREPQVGVALGLAATQVGGTVIAVEVAAMPGRGNLTITGQAGEIMQESARAALSYIRSRAAKLGLQPDFAERCDLHIHLPEGAQPKEGPSAGITMAIALISALTDRPVRADVAMTGEVTLRGRVLAVGGLKEKALAAHRAGIRHLIAPADNRRELSRLPEPVASELQFHWVSTMDEVLGIALLPAQPSDGLAVVDADGAIPDAAAAAHGSPESAGEAVAGT</sequence>
<keyword evidence="7 10" id="KW-0067">ATP-binding</keyword>
<dbReference type="PANTHER" id="PTHR10046">
    <property type="entry name" value="ATP DEPENDENT LON PROTEASE FAMILY MEMBER"/>
    <property type="match status" value="1"/>
</dbReference>
<dbReference type="GO" id="GO:0004252">
    <property type="term" value="F:serine-type endopeptidase activity"/>
    <property type="evidence" value="ECO:0007669"/>
    <property type="project" value="UniProtKB-UniRule"/>
</dbReference>
<feature type="domain" description="Lon proteolytic" evidence="16">
    <location>
        <begin position="596"/>
        <end position="777"/>
    </location>
</feature>
<dbReference type="EC" id="3.4.21.53" evidence="10 11"/>
<dbReference type="SUPFAM" id="SSF52540">
    <property type="entry name" value="P-loop containing nucleoside triphosphate hydrolases"/>
    <property type="match status" value="1"/>
</dbReference>
<evidence type="ECO:0000256" key="6">
    <source>
        <dbReference type="ARBA" id="ARBA00022825"/>
    </source>
</evidence>
<dbReference type="GO" id="GO:0004176">
    <property type="term" value="F:ATP-dependent peptidase activity"/>
    <property type="evidence" value="ECO:0007669"/>
    <property type="project" value="UniProtKB-UniRule"/>
</dbReference>
<dbReference type="Gene3D" id="1.20.5.5270">
    <property type="match status" value="1"/>
</dbReference>
<dbReference type="Pfam" id="PF22667">
    <property type="entry name" value="Lon_lid"/>
    <property type="match status" value="1"/>
</dbReference>
<evidence type="ECO:0000256" key="2">
    <source>
        <dbReference type="ARBA" id="ARBA00022490"/>
    </source>
</evidence>
<dbReference type="Pfam" id="PF02190">
    <property type="entry name" value="LON_substr_bdg"/>
    <property type="match status" value="1"/>
</dbReference>
<dbReference type="Gene3D" id="3.40.50.300">
    <property type="entry name" value="P-loop containing nucleotide triphosphate hydrolases"/>
    <property type="match status" value="1"/>
</dbReference>
<evidence type="ECO:0000313" key="18">
    <source>
        <dbReference type="EMBL" id="HEG89884.1"/>
    </source>
</evidence>
<dbReference type="HAMAP" id="MF_01973">
    <property type="entry name" value="lon_bact"/>
    <property type="match status" value="1"/>
</dbReference>
<feature type="active site" evidence="10 12">
    <location>
        <position position="726"/>
    </location>
</feature>
<feature type="binding site" evidence="10 13">
    <location>
        <begin position="360"/>
        <end position="367"/>
    </location>
    <ligand>
        <name>ATP</name>
        <dbReference type="ChEBI" id="CHEBI:30616"/>
    </ligand>
</feature>
<evidence type="ECO:0000256" key="9">
    <source>
        <dbReference type="ARBA" id="ARBA00050665"/>
    </source>
</evidence>
<proteinExistence type="evidence at transcript level"/>
<comment type="caution">
    <text evidence="18">The sequence shown here is derived from an EMBL/GenBank/DDBJ whole genome shotgun (WGS) entry which is preliminary data.</text>
</comment>
<dbReference type="InterPro" id="IPR003111">
    <property type="entry name" value="Lon_prtase_N"/>
</dbReference>
<dbReference type="AlphaFoldDB" id="A0A831TCR0"/>
<dbReference type="InterPro" id="IPR015947">
    <property type="entry name" value="PUA-like_sf"/>
</dbReference>
<dbReference type="EMBL" id="DSIY01000007">
    <property type="protein sequence ID" value="HEG89884.1"/>
    <property type="molecule type" value="Genomic_DNA"/>
</dbReference>
<dbReference type="SUPFAM" id="SSF54211">
    <property type="entry name" value="Ribosomal protein S5 domain 2-like"/>
    <property type="match status" value="1"/>
</dbReference>
<dbReference type="GO" id="GO:0016887">
    <property type="term" value="F:ATP hydrolysis activity"/>
    <property type="evidence" value="ECO:0007669"/>
    <property type="project" value="UniProtKB-UniRule"/>
</dbReference>
<evidence type="ECO:0000256" key="12">
    <source>
        <dbReference type="PIRSR" id="PIRSR001174-1"/>
    </source>
</evidence>
<keyword evidence="6 10" id="KW-0720">Serine protease</keyword>
<dbReference type="InterPro" id="IPR027065">
    <property type="entry name" value="Lon_Prtase"/>
</dbReference>
<evidence type="ECO:0000256" key="10">
    <source>
        <dbReference type="HAMAP-Rule" id="MF_01973"/>
    </source>
</evidence>
<feature type="active site" evidence="10 12">
    <location>
        <position position="683"/>
    </location>
</feature>
<comment type="subcellular location">
    <subcellularLocation>
        <location evidence="1 10 11">Cytoplasm</location>
    </subcellularLocation>
</comment>
<dbReference type="GO" id="GO:0005524">
    <property type="term" value="F:ATP binding"/>
    <property type="evidence" value="ECO:0007669"/>
    <property type="project" value="UniProtKB-UniRule"/>
</dbReference>
<dbReference type="Pfam" id="PF05362">
    <property type="entry name" value="Lon_C"/>
    <property type="match status" value="1"/>
</dbReference>
<dbReference type="GO" id="GO:0005737">
    <property type="term" value="C:cytoplasm"/>
    <property type="evidence" value="ECO:0007669"/>
    <property type="project" value="UniProtKB-SubCell"/>
</dbReference>
<evidence type="ECO:0000259" key="17">
    <source>
        <dbReference type="PROSITE" id="PS51787"/>
    </source>
</evidence>
<dbReference type="Gene3D" id="1.20.58.1480">
    <property type="match status" value="1"/>
</dbReference>
<evidence type="ECO:0000256" key="14">
    <source>
        <dbReference type="PROSITE-ProRule" id="PRU01122"/>
    </source>
</evidence>
<evidence type="ECO:0000256" key="7">
    <source>
        <dbReference type="ARBA" id="ARBA00022840"/>
    </source>
</evidence>
<name>A0A831TCR0_9BACT</name>
<dbReference type="Pfam" id="PF00004">
    <property type="entry name" value="AAA"/>
    <property type="match status" value="1"/>
</dbReference>
<keyword evidence="4 10" id="KW-0547">Nucleotide-binding</keyword>
<dbReference type="InterPro" id="IPR054594">
    <property type="entry name" value="Lon_lid"/>
</dbReference>
<dbReference type="SUPFAM" id="SSF88697">
    <property type="entry name" value="PUA domain-like"/>
    <property type="match status" value="1"/>
</dbReference>
<evidence type="ECO:0000256" key="11">
    <source>
        <dbReference type="PIRNR" id="PIRNR001174"/>
    </source>
</evidence>
<protein>
    <recommendedName>
        <fullName evidence="10 11">Lon protease</fullName>
        <ecNumber evidence="10 11">3.4.21.53</ecNumber>
    </recommendedName>
    <alternativeName>
        <fullName evidence="10">ATP-dependent protease La</fullName>
    </alternativeName>
</protein>
<dbReference type="InterPro" id="IPR008269">
    <property type="entry name" value="Lon_proteolytic"/>
</dbReference>
<comment type="catalytic activity">
    <reaction evidence="9 10 11 14">
        <text>Hydrolysis of proteins in presence of ATP.</text>
        <dbReference type="EC" id="3.4.21.53"/>
    </reaction>
</comment>
<dbReference type="InterPro" id="IPR003959">
    <property type="entry name" value="ATPase_AAA_core"/>
</dbReference>
<dbReference type="GO" id="GO:0034605">
    <property type="term" value="P:cellular response to heat"/>
    <property type="evidence" value="ECO:0007669"/>
    <property type="project" value="UniProtKB-UniRule"/>
</dbReference>
<evidence type="ECO:0000256" key="4">
    <source>
        <dbReference type="ARBA" id="ARBA00022741"/>
    </source>
</evidence>
<dbReference type="FunFam" id="3.40.50.300:FF:000021">
    <property type="entry name" value="Lon protease homolog"/>
    <property type="match status" value="1"/>
</dbReference>